<organism evidence="2 3">
    <name type="scientific">Haemaphysalis longicornis</name>
    <name type="common">Bush tick</name>
    <dbReference type="NCBI Taxonomy" id="44386"/>
    <lineage>
        <taxon>Eukaryota</taxon>
        <taxon>Metazoa</taxon>
        <taxon>Ecdysozoa</taxon>
        <taxon>Arthropoda</taxon>
        <taxon>Chelicerata</taxon>
        <taxon>Arachnida</taxon>
        <taxon>Acari</taxon>
        <taxon>Parasitiformes</taxon>
        <taxon>Ixodida</taxon>
        <taxon>Ixodoidea</taxon>
        <taxon>Ixodidae</taxon>
        <taxon>Haemaphysalinae</taxon>
        <taxon>Haemaphysalis</taxon>
    </lineage>
</organism>
<evidence type="ECO:0000313" key="3">
    <source>
        <dbReference type="Proteomes" id="UP000821853"/>
    </source>
</evidence>
<comment type="caution">
    <text evidence="2">The sequence shown here is derived from an EMBL/GenBank/DDBJ whole genome shotgun (WGS) entry which is preliminary data.</text>
</comment>
<evidence type="ECO:0000256" key="1">
    <source>
        <dbReference type="SAM" id="MobiDB-lite"/>
    </source>
</evidence>
<dbReference type="Proteomes" id="UP000821853">
    <property type="component" value="Unassembled WGS sequence"/>
</dbReference>
<protein>
    <submittedName>
        <fullName evidence="2">Uncharacterized protein</fullName>
    </submittedName>
</protein>
<sequence>MTLLRVIVPQSRRESDPSASGTDLYLSPPLRTADQSSVVVRPSSAIKNVTRSVRQTSDGQKYLTTVITETPASGRSRRGRNRRGFVRTQRSIYSRLAINGTLRDRKKFGLTGVSFTEIDV</sequence>
<dbReference type="VEuPathDB" id="VectorBase:HLOH_061289"/>
<name>A0A9J6GQQ4_HAELO</name>
<dbReference type="AlphaFoldDB" id="A0A9J6GQQ4"/>
<reference evidence="2 3" key="1">
    <citation type="journal article" date="2020" name="Cell">
        <title>Large-Scale Comparative Analyses of Tick Genomes Elucidate Their Genetic Diversity and Vector Capacities.</title>
        <authorList>
            <consortium name="Tick Genome and Microbiome Consortium (TIGMIC)"/>
            <person name="Jia N."/>
            <person name="Wang J."/>
            <person name="Shi W."/>
            <person name="Du L."/>
            <person name="Sun Y."/>
            <person name="Zhan W."/>
            <person name="Jiang J.F."/>
            <person name="Wang Q."/>
            <person name="Zhang B."/>
            <person name="Ji P."/>
            <person name="Bell-Sakyi L."/>
            <person name="Cui X.M."/>
            <person name="Yuan T.T."/>
            <person name="Jiang B.G."/>
            <person name="Yang W.F."/>
            <person name="Lam T.T."/>
            <person name="Chang Q.C."/>
            <person name="Ding S.J."/>
            <person name="Wang X.J."/>
            <person name="Zhu J.G."/>
            <person name="Ruan X.D."/>
            <person name="Zhao L."/>
            <person name="Wei J.T."/>
            <person name="Ye R.Z."/>
            <person name="Que T.C."/>
            <person name="Du C.H."/>
            <person name="Zhou Y.H."/>
            <person name="Cheng J.X."/>
            <person name="Dai P.F."/>
            <person name="Guo W.B."/>
            <person name="Han X.H."/>
            <person name="Huang E.J."/>
            <person name="Li L.F."/>
            <person name="Wei W."/>
            <person name="Gao Y.C."/>
            <person name="Liu J.Z."/>
            <person name="Shao H.Z."/>
            <person name="Wang X."/>
            <person name="Wang C.C."/>
            <person name="Yang T.C."/>
            <person name="Huo Q.B."/>
            <person name="Li W."/>
            <person name="Chen H.Y."/>
            <person name="Chen S.E."/>
            <person name="Zhou L.G."/>
            <person name="Ni X.B."/>
            <person name="Tian J.H."/>
            <person name="Sheng Y."/>
            <person name="Liu T."/>
            <person name="Pan Y.S."/>
            <person name="Xia L.Y."/>
            <person name="Li J."/>
            <person name="Zhao F."/>
            <person name="Cao W.C."/>
        </authorList>
    </citation>
    <scope>NUCLEOTIDE SEQUENCE [LARGE SCALE GENOMIC DNA]</scope>
    <source>
        <strain evidence="2">HaeL-2018</strain>
    </source>
</reference>
<feature type="region of interest" description="Disordered" evidence="1">
    <location>
        <begin position="8"/>
        <end position="28"/>
    </location>
</feature>
<proteinExistence type="predicted"/>
<gene>
    <name evidence="2" type="ORF">HPB48_018742</name>
</gene>
<accession>A0A9J6GQQ4</accession>
<evidence type="ECO:0000313" key="2">
    <source>
        <dbReference type="EMBL" id="KAH9377008.1"/>
    </source>
</evidence>
<dbReference type="EMBL" id="JABSTR010000008">
    <property type="protein sequence ID" value="KAH9377008.1"/>
    <property type="molecule type" value="Genomic_DNA"/>
</dbReference>
<keyword evidence="3" id="KW-1185">Reference proteome</keyword>